<sequence length="253" mass="28056">MLLVGVDGWSGRTVWVTDRDRSMFEWFSIVRIADVQSVRWVLAALNGVDRPVSVRRAQSWCARMEAAGLVERAQLGGRGGALVWGTYAGTGVTRPNLHRQTTRHEVAVAAASARYATAGYAWQRDEKPAHVGGHQADGVALGFGWVELVEVELTPKRLPRYAAIFAAYRRRLDLGEADSISYLCNKESERAVRAALGELPAGRSIAPQVGVRSMYDRTGIWVDETLPTWMMTARDRAQRSTRRPRRSSSAALF</sequence>
<evidence type="ECO:0008006" key="4">
    <source>
        <dbReference type="Google" id="ProtNLM"/>
    </source>
</evidence>
<gene>
    <name evidence="2" type="ORF">CLV52_0915</name>
</gene>
<evidence type="ECO:0000313" key="2">
    <source>
        <dbReference type="EMBL" id="TDS80357.1"/>
    </source>
</evidence>
<proteinExistence type="predicted"/>
<evidence type="ECO:0000313" key="3">
    <source>
        <dbReference type="Proteomes" id="UP000295344"/>
    </source>
</evidence>
<organism evidence="2 3">
    <name type="scientific">Amnibacterium kyonggiense</name>
    <dbReference type="NCBI Taxonomy" id="595671"/>
    <lineage>
        <taxon>Bacteria</taxon>
        <taxon>Bacillati</taxon>
        <taxon>Actinomycetota</taxon>
        <taxon>Actinomycetes</taxon>
        <taxon>Micrococcales</taxon>
        <taxon>Microbacteriaceae</taxon>
        <taxon>Amnibacterium</taxon>
    </lineage>
</organism>
<dbReference type="Proteomes" id="UP000295344">
    <property type="component" value="Unassembled WGS sequence"/>
</dbReference>
<feature type="region of interest" description="Disordered" evidence="1">
    <location>
        <begin position="234"/>
        <end position="253"/>
    </location>
</feature>
<accession>A0A4R7FRC2</accession>
<comment type="caution">
    <text evidence="2">The sequence shown here is derived from an EMBL/GenBank/DDBJ whole genome shotgun (WGS) entry which is preliminary data.</text>
</comment>
<dbReference type="EMBL" id="SOAM01000001">
    <property type="protein sequence ID" value="TDS80357.1"/>
    <property type="molecule type" value="Genomic_DNA"/>
</dbReference>
<reference evidence="2 3" key="1">
    <citation type="submission" date="2019-03" db="EMBL/GenBank/DDBJ databases">
        <title>Genomic Encyclopedia of Archaeal and Bacterial Type Strains, Phase II (KMG-II): from individual species to whole genera.</title>
        <authorList>
            <person name="Goeker M."/>
        </authorList>
    </citation>
    <scope>NUCLEOTIDE SEQUENCE [LARGE SCALE GENOMIC DNA]</scope>
    <source>
        <strain evidence="2 3">DSM 24782</strain>
    </source>
</reference>
<name>A0A4R7FRC2_9MICO</name>
<keyword evidence="3" id="KW-1185">Reference proteome</keyword>
<dbReference type="AlphaFoldDB" id="A0A4R7FRC2"/>
<evidence type="ECO:0000256" key="1">
    <source>
        <dbReference type="SAM" id="MobiDB-lite"/>
    </source>
</evidence>
<protein>
    <recommendedName>
        <fullName evidence="4">Protein involved in plasmid replication-relaxation</fullName>
    </recommendedName>
</protein>